<evidence type="ECO:0000313" key="2">
    <source>
        <dbReference type="EMBL" id="GAA4304104.1"/>
    </source>
</evidence>
<organism evidence="2 3">
    <name type="scientific">Nibribacter koreensis</name>
    <dbReference type="NCBI Taxonomy" id="1084519"/>
    <lineage>
        <taxon>Bacteria</taxon>
        <taxon>Pseudomonadati</taxon>
        <taxon>Bacteroidota</taxon>
        <taxon>Cytophagia</taxon>
        <taxon>Cytophagales</taxon>
        <taxon>Hymenobacteraceae</taxon>
        <taxon>Nibribacter</taxon>
    </lineage>
</organism>
<dbReference type="RefSeq" id="WP_345164684.1">
    <property type="nucleotide sequence ID" value="NZ_BAABGX010000002.1"/>
</dbReference>
<accession>A0ABP8FHR1</accession>
<name>A0ABP8FHR1_9BACT</name>
<keyword evidence="3" id="KW-1185">Reference proteome</keyword>
<reference evidence="3" key="1">
    <citation type="journal article" date="2019" name="Int. J. Syst. Evol. Microbiol.">
        <title>The Global Catalogue of Microorganisms (GCM) 10K type strain sequencing project: providing services to taxonomists for standard genome sequencing and annotation.</title>
        <authorList>
            <consortium name="The Broad Institute Genomics Platform"/>
            <consortium name="The Broad Institute Genome Sequencing Center for Infectious Disease"/>
            <person name="Wu L."/>
            <person name="Ma J."/>
        </authorList>
    </citation>
    <scope>NUCLEOTIDE SEQUENCE [LARGE SCALE GENOMIC DNA]</scope>
    <source>
        <strain evidence="3">JCM 17917</strain>
    </source>
</reference>
<dbReference type="CDD" id="cd05269">
    <property type="entry name" value="TMR_SDR_a"/>
    <property type="match status" value="1"/>
</dbReference>
<dbReference type="InterPro" id="IPR051604">
    <property type="entry name" value="Ergot_Alk_Oxidoreductase"/>
</dbReference>
<feature type="domain" description="NmrA-like" evidence="1">
    <location>
        <begin position="3"/>
        <end position="255"/>
    </location>
</feature>
<evidence type="ECO:0000259" key="1">
    <source>
        <dbReference type="Pfam" id="PF05368"/>
    </source>
</evidence>
<dbReference type="SUPFAM" id="SSF51735">
    <property type="entry name" value="NAD(P)-binding Rossmann-fold domains"/>
    <property type="match status" value="1"/>
</dbReference>
<protein>
    <submittedName>
        <fullName evidence="2">SDR family oxidoreductase</fullName>
    </submittedName>
</protein>
<dbReference type="Pfam" id="PF05368">
    <property type="entry name" value="NmrA"/>
    <property type="match status" value="1"/>
</dbReference>
<proteinExistence type="predicted"/>
<dbReference type="EMBL" id="BAABGX010000002">
    <property type="protein sequence ID" value="GAA4304104.1"/>
    <property type="molecule type" value="Genomic_DNA"/>
</dbReference>
<dbReference type="InterPro" id="IPR008030">
    <property type="entry name" value="NmrA-like"/>
</dbReference>
<dbReference type="Gene3D" id="3.90.25.10">
    <property type="entry name" value="UDP-galactose 4-epimerase, domain 1"/>
    <property type="match status" value="1"/>
</dbReference>
<sequence>MEPRILVTGATGTVGNETVKALSSMGAHVRAGIRSVVKGENLKRLPGVEVVEIDFARPNTLAAAFTGIDTAFLITPFDEHQVDMAKQLIDAAQKAGVRHVVRLSASGAEAEPGIQLGRWHREAERYLEAAELNYTHLRPASFMQNFVNMHAQTIIQENAFYLPLGQGRVTYIDARDIGAVAAEILLRPEGHDGMAYTLTGPEALSGEEVAAILSQATGRTISYVDVPEDAARNAMQQQGLPTWMIDSLLELNSICRANCASGTTNTVEEIIGRPPHTFEAFAQAYKECF</sequence>
<dbReference type="PANTHER" id="PTHR43162:SF1">
    <property type="entry name" value="PRESTALK A DIFFERENTIATION PROTEIN A"/>
    <property type="match status" value="1"/>
</dbReference>
<evidence type="ECO:0000313" key="3">
    <source>
        <dbReference type="Proteomes" id="UP001501844"/>
    </source>
</evidence>
<dbReference type="Gene3D" id="3.40.50.720">
    <property type="entry name" value="NAD(P)-binding Rossmann-like Domain"/>
    <property type="match status" value="1"/>
</dbReference>
<dbReference type="Proteomes" id="UP001501844">
    <property type="component" value="Unassembled WGS sequence"/>
</dbReference>
<comment type="caution">
    <text evidence="2">The sequence shown here is derived from an EMBL/GenBank/DDBJ whole genome shotgun (WGS) entry which is preliminary data.</text>
</comment>
<dbReference type="InterPro" id="IPR036291">
    <property type="entry name" value="NAD(P)-bd_dom_sf"/>
</dbReference>
<gene>
    <name evidence="2" type="ORF">GCM10023183_17230</name>
</gene>
<dbReference type="PANTHER" id="PTHR43162">
    <property type="match status" value="1"/>
</dbReference>